<dbReference type="GeneID" id="32895981"/>
<protein>
    <submittedName>
        <fullName evidence="2">Uncharacterized protein</fullName>
    </submittedName>
</protein>
<feature type="transmembrane region" description="Helical" evidence="1">
    <location>
        <begin position="91"/>
        <end position="107"/>
    </location>
</feature>
<feature type="transmembrane region" description="Helical" evidence="1">
    <location>
        <begin position="54"/>
        <end position="79"/>
    </location>
</feature>
<evidence type="ECO:0000313" key="3">
    <source>
        <dbReference type="Proteomes" id="UP000250088"/>
    </source>
</evidence>
<evidence type="ECO:0000256" key="1">
    <source>
        <dbReference type="SAM" id="Phobius"/>
    </source>
</evidence>
<evidence type="ECO:0000313" key="2">
    <source>
        <dbReference type="EMBL" id="ARS91402.1"/>
    </source>
</evidence>
<gene>
    <name evidence="2" type="ORF">B1756_17870</name>
</gene>
<dbReference type="AlphaFoldDB" id="A0A2Z2HW03"/>
<dbReference type="RefSeq" id="WP_086889773.1">
    <property type="nucleotide sequence ID" value="NZ_CP019893.1"/>
</dbReference>
<keyword evidence="1" id="KW-0472">Membrane</keyword>
<keyword evidence="3" id="KW-1185">Reference proteome</keyword>
<dbReference type="EMBL" id="CP019893">
    <property type="protein sequence ID" value="ARS91402.1"/>
    <property type="molecule type" value="Genomic_DNA"/>
</dbReference>
<reference evidence="3" key="1">
    <citation type="submission" date="2017-02" db="EMBL/GenBank/DDBJ databases">
        <title>Natronthermophilus aegyptiacus gen. nov.,sp. nov., an aerobic, extremely halophilic alkalithermophilic archaeon isolated from the athalassohaline Wadi An Natrun, Egypt.</title>
        <authorList>
            <person name="Zhao B."/>
        </authorList>
    </citation>
    <scope>NUCLEOTIDE SEQUENCE [LARGE SCALE GENOMIC DNA]</scope>
    <source>
        <strain evidence="3">JW/NM-HA 15</strain>
    </source>
</reference>
<dbReference type="Proteomes" id="UP000250088">
    <property type="component" value="Chromosome"/>
</dbReference>
<organism evidence="2 3">
    <name type="scientific">Natrarchaeobaculum aegyptiacum</name>
    <dbReference type="NCBI Taxonomy" id="745377"/>
    <lineage>
        <taxon>Archaea</taxon>
        <taxon>Methanobacteriati</taxon>
        <taxon>Methanobacteriota</taxon>
        <taxon>Stenosarchaea group</taxon>
        <taxon>Halobacteria</taxon>
        <taxon>Halobacteriales</taxon>
        <taxon>Natrialbaceae</taxon>
        <taxon>Natrarchaeobaculum</taxon>
    </lineage>
</organism>
<name>A0A2Z2HW03_9EURY</name>
<accession>A0A2Z2HW03</accession>
<keyword evidence="1" id="KW-1133">Transmembrane helix</keyword>
<keyword evidence="1" id="KW-0812">Transmembrane</keyword>
<proteinExistence type="predicted"/>
<sequence>MKEGDLDENPSLIPFFGIGLTLTIFSVWIFVRAISGGIVSQMVEYAGEGETDMFVLQGFLDVLHGQMAFSALGLIILIIASIKYFEKWNGIHVLMTIVISFVIIYIGSSYDDISIVVWAFILFVLADTLFCWTYWPVLRDRAREIHLSALRTDE</sequence>
<dbReference type="KEGG" id="naj:B1756_17870"/>
<feature type="transmembrane region" description="Helical" evidence="1">
    <location>
        <begin position="12"/>
        <end position="34"/>
    </location>
</feature>
<feature type="transmembrane region" description="Helical" evidence="1">
    <location>
        <begin position="113"/>
        <end position="135"/>
    </location>
</feature>